<evidence type="ECO:0000313" key="2">
    <source>
        <dbReference type="Proteomes" id="UP000028643"/>
    </source>
</evidence>
<gene>
    <name evidence="1" type="ORF">IV02_17605</name>
</gene>
<dbReference type="PATRIC" id="fig|317.174.peg.3596"/>
<accession>A0A085V484</accession>
<dbReference type="EMBL" id="JPQT01000112">
    <property type="protein sequence ID" value="KFE50247.1"/>
    <property type="molecule type" value="Genomic_DNA"/>
</dbReference>
<comment type="caution">
    <text evidence="1">The sequence shown here is derived from an EMBL/GenBank/DDBJ whole genome shotgun (WGS) entry which is preliminary data.</text>
</comment>
<proteinExistence type="predicted"/>
<sequence length="84" mass="9237">MDMATVERTAAIATWTILLNDSVSLLENPGVQHRVLLRTANALYRAEVINRDDLSDLLELADGALAYAVEALIDSSPEESQWPI</sequence>
<evidence type="ECO:0000313" key="1">
    <source>
        <dbReference type="EMBL" id="KFE50247.1"/>
    </source>
</evidence>
<dbReference type="AlphaFoldDB" id="A0A085V484"/>
<protein>
    <submittedName>
        <fullName evidence="1">Uncharacterized protein</fullName>
    </submittedName>
</protein>
<name>A0A085V484_PSESX</name>
<organism evidence="1 2">
    <name type="scientific">Pseudomonas syringae</name>
    <dbReference type="NCBI Taxonomy" id="317"/>
    <lineage>
        <taxon>Bacteria</taxon>
        <taxon>Pseudomonadati</taxon>
        <taxon>Pseudomonadota</taxon>
        <taxon>Gammaproteobacteria</taxon>
        <taxon>Pseudomonadales</taxon>
        <taxon>Pseudomonadaceae</taxon>
        <taxon>Pseudomonas</taxon>
    </lineage>
</organism>
<reference evidence="1 2" key="1">
    <citation type="submission" date="2014-07" db="EMBL/GenBank/DDBJ databases">
        <title>Draft Genome Sequences of Environmental Pseudomonas syringae strains.</title>
        <authorList>
            <person name="Baltrus D.A."/>
            <person name="Berge O."/>
            <person name="Morris C."/>
        </authorList>
    </citation>
    <scope>NUCLEOTIDE SEQUENCE [LARGE SCALE GENOMIC DNA]</scope>
    <source>
        <strain evidence="1 2">CEB003</strain>
    </source>
</reference>
<dbReference type="Proteomes" id="UP000028643">
    <property type="component" value="Unassembled WGS sequence"/>
</dbReference>